<dbReference type="InterPro" id="IPR037519">
    <property type="entry name" value="LITAF_fam"/>
</dbReference>
<keyword evidence="9" id="KW-0812">Transmembrane</keyword>
<dbReference type="InterPro" id="IPR006629">
    <property type="entry name" value="LITAF"/>
</dbReference>
<dbReference type="SMART" id="SM00714">
    <property type="entry name" value="LITAF"/>
    <property type="match status" value="1"/>
</dbReference>
<feature type="compositionally biased region" description="Basic and acidic residues" evidence="8">
    <location>
        <begin position="62"/>
        <end position="81"/>
    </location>
</feature>
<dbReference type="PROSITE" id="PS51837">
    <property type="entry name" value="LITAF"/>
    <property type="match status" value="1"/>
</dbReference>
<evidence type="ECO:0000256" key="7">
    <source>
        <dbReference type="ARBA" id="ARBA00023136"/>
    </source>
</evidence>
<keyword evidence="7 9" id="KW-0472">Membrane</keyword>
<evidence type="ECO:0000256" key="8">
    <source>
        <dbReference type="SAM" id="MobiDB-lite"/>
    </source>
</evidence>
<name>A0AAV2BYU0_9ARAC</name>
<feature type="region of interest" description="Disordered" evidence="8">
    <location>
        <begin position="62"/>
        <end position="83"/>
    </location>
</feature>
<dbReference type="EMBL" id="CAXIEN010000561">
    <property type="protein sequence ID" value="CAL1300513.1"/>
    <property type="molecule type" value="Genomic_DNA"/>
</dbReference>
<comment type="subcellular location">
    <subcellularLocation>
        <location evidence="2">Endosome membrane</location>
        <topology evidence="2">Peripheral membrane protein</topology>
    </subcellularLocation>
    <subcellularLocation>
        <location evidence="1">Late endosome membrane</location>
    </subcellularLocation>
    <subcellularLocation>
        <location evidence="3">Lysosome membrane</location>
        <topology evidence="3">Peripheral membrane protein</topology>
        <orientation evidence="3">Cytoplasmic side</orientation>
    </subcellularLocation>
</comment>
<evidence type="ECO:0000256" key="2">
    <source>
        <dbReference type="ARBA" id="ARBA00004481"/>
    </source>
</evidence>
<feature type="domain" description="LITAF" evidence="10">
    <location>
        <begin position="196"/>
        <end position="279"/>
    </location>
</feature>
<evidence type="ECO:0000313" key="11">
    <source>
        <dbReference type="EMBL" id="CAL1300513.1"/>
    </source>
</evidence>
<dbReference type="GO" id="GO:0031902">
    <property type="term" value="C:late endosome membrane"/>
    <property type="evidence" value="ECO:0007669"/>
    <property type="project" value="UniProtKB-SubCell"/>
</dbReference>
<evidence type="ECO:0000256" key="9">
    <source>
        <dbReference type="SAM" id="Phobius"/>
    </source>
</evidence>
<keyword evidence="5" id="KW-0479">Metal-binding</keyword>
<evidence type="ECO:0000256" key="5">
    <source>
        <dbReference type="ARBA" id="ARBA00022723"/>
    </source>
</evidence>
<comment type="caution">
    <text evidence="11">The sequence shown here is derived from an EMBL/GenBank/DDBJ whole genome shotgun (WGS) entry which is preliminary data.</text>
</comment>
<dbReference type="GO" id="GO:0005765">
    <property type="term" value="C:lysosomal membrane"/>
    <property type="evidence" value="ECO:0007669"/>
    <property type="project" value="UniProtKB-SubCell"/>
</dbReference>
<proteinExistence type="inferred from homology"/>
<evidence type="ECO:0000256" key="4">
    <source>
        <dbReference type="ARBA" id="ARBA00005975"/>
    </source>
</evidence>
<dbReference type="AlphaFoldDB" id="A0AAV2BYU0"/>
<keyword evidence="6" id="KW-0862">Zinc</keyword>
<dbReference type="GO" id="GO:0008270">
    <property type="term" value="F:zinc ion binding"/>
    <property type="evidence" value="ECO:0007669"/>
    <property type="project" value="TreeGrafter"/>
</dbReference>
<accession>A0AAV2BYU0</accession>
<evidence type="ECO:0000256" key="6">
    <source>
        <dbReference type="ARBA" id="ARBA00022833"/>
    </source>
</evidence>
<evidence type="ECO:0000313" key="12">
    <source>
        <dbReference type="Proteomes" id="UP001497382"/>
    </source>
</evidence>
<protein>
    <recommendedName>
        <fullName evidence="10">LITAF domain-containing protein</fullName>
    </recommendedName>
</protein>
<reference evidence="11 12" key="1">
    <citation type="submission" date="2024-04" db="EMBL/GenBank/DDBJ databases">
        <authorList>
            <person name="Rising A."/>
            <person name="Reimegard J."/>
            <person name="Sonavane S."/>
            <person name="Akerstrom W."/>
            <person name="Nylinder S."/>
            <person name="Hedman E."/>
            <person name="Kallberg Y."/>
        </authorList>
    </citation>
    <scope>NUCLEOTIDE SEQUENCE [LARGE SCALE GENOMIC DNA]</scope>
</reference>
<dbReference type="PANTHER" id="PTHR23292">
    <property type="entry name" value="LIPOPOLYSACCHARIDE-INDUCED TUMOR NECROSIS FACTOR-ALPHA FACTOR"/>
    <property type="match status" value="1"/>
</dbReference>
<dbReference type="Pfam" id="PF10601">
    <property type="entry name" value="zf-LITAF-like"/>
    <property type="match status" value="2"/>
</dbReference>
<evidence type="ECO:0000256" key="1">
    <source>
        <dbReference type="ARBA" id="ARBA00004414"/>
    </source>
</evidence>
<dbReference type="Proteomes" id="UP001497382">
    <property type="component" value="Unassembled WGS sequence"/>
</dbReference>
<organism evidence="11 12">
    <name type="scientific">Larinioides sclopetarius</name>
    <dbReference type="NCBI Taxonomy" id="280406"/>
    <lineage>
        <taxon>Eukaryota</taxon>
        <taxon>Metazoa</taxon>
        <taxon>Ecdysozoa</taxon>
        <taxon>Arthropoda</taxon>
        <taxon>Chelicerata</taxon>
        <taxon>Arachnida</taxon>
        <taxon>Araneae</taxon>
        <taxon>Araneomorphae</taxon>
        <taxon>Entelegynae</taxon>
        <taxon>Araneoidea</taxon>
        <taxon>Araneidae</taxon>
        <taxon>Larinioides</taxon>
    </lineage>
</organism>
<feature type="transmembrane region" description="Helical" evidence="9">
    <location>
        <begin position="235"/>
        <end position="255"/>
    </location>
</feature>
<comment type="similarity">
    <text evidence="4">Belongs to the CDIP1/LITAF family.</text>
</comment>
<keyword evidence="12" id="KW-1185">Reference proteome</keyword>
<keyword evidence="9" id="KW-1133">Transmembrane helix</keyword>
<evidence type="ECO:0000256" key="3">
    <source>
        <dbReference type="ARBA" id="ARBA00004630"/>
    </source>
</evidence>
<sequence length="280" mass="31370">MAYLARALKQDLKLLAEELRIGITDDMRVIDLCKAITTHPDYDEAITKNLLAAVAEDRKLREQQEERRYEEEKQKRNHELQSRTMMQQQTTIVVQQPPAYSPVSTDGYMVVQPVPLLGESPMTVVCGNCGNKVTTTIVPENGACAHLCALMMFFILVSLLRGCSKILRYGLRKEIVNKQGLQLGFCSVEIFGYVQPNVTVVMPTNTMFGESPLQVTCGNCRRTVISTTRTENGSCTYLATLIMLIVFFPCFFIPLCSDSCKDVQHYCPSCGALLGSYKRL</sequence>
<evidence type="ECO:0000259" key="10">
    <source>
        <dbReference type="PROSITE" id="PS51837"/>
    </source>
</evidence>
<gene>
    <name evidence="11" type="ORF">LARSCL_LOCUS21987</name>
</gene>
<feature type="transmembrane region" description="Helical" evidence="9">
    <location>
        <begin position="143"/>
        <end position="163"/>
    </location>
</feature>
<dbReference type="PANTHER" id="PTHR23292:SF6">
    <property type="entry name" value="FI16602P1-RELATED"/>
    <property type="match status" value="1"/>
</dbReference>